<keyword evidence="2" id="KW-0493">Microtubule</keyword>
<name>X6PEN8_RETFI</name>
<accession>X6PEN8</accession>
<dbReference type="InterPro" id="IPR008280">
    <property type="entry name" value="Tub_FtsZ_C"/>
</dbReference>
<dbReference type="GO" id="GO:0007017">
    <property type="term" value="P:microtubule-based process"/>
    <property type="evidence" value="ECO:0007669"/>
    <property type="project" value="InterPro"/>
</dbReference>
<dbReference type="GO" id="GO:0005874">
    <property type="term" value="C:microtubule"/>
    <property type="evidence" value="ECO:0007669"/>
    <property type="project" value="UniProtKB-KW"/>
</dbReference>
<sequence length="125" mass="14416">MAISLNYRSYIKSKEANATVQWLKSNNKIALVEYDDIGAFNKNAVIIANNMCISRVFSKRIAQKYDIMYSQRAFVHWYVGEVMEGEFAEAREDLCFLEKDYLDFLIEQPTDYVLCDNAGDDTGDN</sequence>
<dbReference type="SUPFAM" id="SSF55307">
    <property type="entry name" value="Tubulin C-terminal domain-like"/>
    <property type="match status" value="1"/>
</dbReference>
<keyword evidence="4" id="KW-0342">GTP-binding</keyword>
<dbReference type="AlphaFoldDB" id="X6PEN8"/>
<dbReference type="InterPro" id="IPR000217">
    <property type="entry name" value="Tubulin"/>
</dbReference>
<evidence type="ECO:0000256" key="1">
    <source>
        <dbReference type="ARBA" id="ARBA00009636"/>
    </source>
</evidence>
<dbReference type="EMBL" id="ASPP01000960">
    <property type="protein sequence ID" value="ETO36152.1"/>
    <property type="molecule type" value="Genomic_DNA"/>
</dbReference>
<dbReference type="Gene3D" id="1.10.287.600">
    <property type="entry name" value="Helix hairpin bin"/>
    <property type="match status" value="1"/>
</dbReference>
<comment type="similarity">
    <text evidence="1">Belongs to the tubulin family.</text>
</comment>
<evidence type="ECO:0000256" key="2">
    <source>
        <dbReference type="ARBA" id="ARBA00022701"/>
    </source>
</evidence>
<evidence type="ECO:0000256" key="3">
    <source>
        <dbReference type="ARBA" id="ARBA00022741"/>
    </source>
</evidence>
<dbReference type="Proteomes" id="UP000023152">
    <property type="component" value="Unassembled WGS sequence"/>
</dbReference>
<protein>
    <submittedName>
        <fullName evidence="5">Tubulin alpha-4 chain</fullName>
    </submittedName>
</protein>
<dbReference type="PANTHER" id="PTHR11588">
    <property type="entry name" value="TUBULIN"/>
    <property type="match status" value="1"/>
</dbReference>
<organism evidence="5 6">
    <name type="scientific">Reticulomyxa filosa</name>
    <dbReference type="NCBI Taxonomy" id="46433"/>
    <lineage>
        <taxon>Eukaryota</taxon>
        <taxon>Sar</taxon>
        <taxon>Rhizaria</taxon>
        <taxon>Retaria</taxon>
        <taxon>Foraminifera</taxon>
        <taxon>Monothalamids</taxon>
        <taxon>Reticulomyxidae</taxon>
        <taxon>Reticulomyxa</taxon>
    </lineage>
</organism>
<comment type="caution">
    <text evidence="5">The sequence shown here is derived from an EMBL/GenBank/DDBJ whole genome shotgun (WGS) entry which is preliminary data.</text>
</comment>
<dbReference type="InterPro" id="IPR023123">
    <property type="entry name" value="Tubulin_C"/>
</dbReference>
<keyword evidence="3" id="KW-0547">Nucleotide-binding</keyword>
<evidence type="ECO:0000256" key="4">
    <source>
        <dbReference type="ARBA" id="ARBA00023134"/>
    </source>
</evidence>
<dbReference type="GO" id="GO:0005525">
    <property type="term" value="F:GTP binding"/>
    <property type="evidence" value="ECO:0007669"/>
    <property type="project" value="UniProtKB-KW"/>
</dbReference>
<evidence type="ECO:0000313" key="6">
    <source>
        <dbReference type="Proteomes" id="UP000023152"/>
    </source>
</evidence>
<reference evidence="5 6" key="1">
    <citation type="journal article" date="2013" name="Curr. Biol.">
        <title>The Genome of the Foraminiferan Reticulomyxa filosa.</title>
        <authorList>
            <person name="Glockner G."/>
            <person name="Hulsmann N."/>
            <person name="Schleicher M."/>
            <person name="Noegel A.A."/>
            <person name="Eichinger L."/>
            <person name="Gallinger C."/>
            <person name="Pawlowski J."/>
            <person name="Sierra R."/>
            <person name="Euteneuer U."/>
            <person name="Pillet L."/>
            <person name="Moustafa A."/>
            <person name="Platzer M."/>
            <person name="Groth M."/>
            <person name="Szafranski K."/>
            <person name="Schliwa M."/>
        </authorList>
    </citation>
    <scope>NUCLEOTIDE SEQUENCE [LARGE SCALE GENOMIC DNA]</scope>
</reference>
<gene>
    <name evidence="5" type="ORF">RFI_00911</name>
</gene>
<evidence type="ECO:0000313" key="5">
    <source>
        <dbReference type="EMBL" id="ETO36152.1"/>
    </source>
</evidence>
<keyword evidence="6" id="KW-1185">Reference proteome</keyword>
<proteinExistence type="inferred from homology"/>